<organism evidence="4 5">
    <name type="scientific">Podospora aff. communis PSN243</name>
    <dbReference type="NCBI Taxonomy" id="3040156"/>
    <lineage>
        <taxon>Eukaryota</taxon>
        <taxon>Fungi</taxon>
        <taxon>Dikarya</taxon>
        <taxon>Ascomycota</taxon>
        <taxon>Pezizomycotina</taxon>
        <taxon>Sordariomycetes</taxon>
        <taxon>Sordariomycetidae</taxon>
        <taxon>Sordariales</taxon>
        <taxon>Podosporaceae</taxon>
        <taxon>Podospora</taxon>
    </lineage>
</organism>
<evidence type="ECO:0000313" key="4">
    <source>
        <dbReference type="EMBL" id="KAK4451762.1"/>
    </source>
</evidence>
<evidence type="ECO:0000256" key="1">
    <source>
        <dbReference type="SAM" id="MobiDB-lite"/>
    </source>
</evidence>
<dbReference type="InterPro" id="IPR055915">
    <property type="entry name" value="DUF7492"/>
</dbReference>
<accession>A0AAV9GWG2</accession>
<feature type="domain" description="DUF7492" evidence="3">
    <location>
        <begin position="23"/>
        <end position="249"/>
    </location>
</feature>
<feature type="region of interest" description="Disordered" evidence="1">
    <location>
        <begin position="370"/>
        <end position="424"/>
    </location>
</feature>
<dbReference type="Pfam" id="PF24320">
    <property type="entry name" value="DUF7492"/>
    <property type="match status" value="1"/>
</dbReference>
<evidence type="ECO:0000256" key="2">
    <source>
        <dbReference type="SAM" id="SignalP"/>
    </source>
</evidence>
<dbReference type="EMBL" id="MU865927">
    <property type="protein sequence ID" value="KAK4451762.1"/>
    <property type="molecule type" value="Genomic_DNA"/>
</dbReference>
<name>A0AAV9GWG2_9PEZI</name>
<reference evidence="4" key="2">
    <citation type="submission" date="2023-05" db="EMBL/GenBank/DDBJ databases">
        <authorList>
            <consortium name="Lawrence Berkeley National Laboratory"/>
            <person name="Steindorff A."/>
            <person name="Hensen N."/>
            <person name="Bonometti L."/>
            <person name="Westerberg I."/>
            <person name="Brannstrom I.O."/>
            <person name="Guillou S."/>
            <person name="Cros-Aarteil S."/>
            <person name="Calhoun S."/>
            <person name="Haridas S."/>
            <person name="Kuo A."/>
            <person name="Mondo S."/>
            <person name="Pangilinan J."/>
            <person name="Riley R."/>
            <person name="Labutti K."/>
            <person name="Andreopoulos B."/>
            <person name="Lipzen A."/>
            <person name="Chen C."/>
            <person name="Yanf M."/>
            <person name="Daum C."/>
            <person name="Ng V."/>
            <person name="Clum A."/>
            <person name="Ohm R."/>
            <person name="Martin F."/>
            <person name="Silar P."/>
            <person name="Natvig D."/>
            <person name="Lalanne C."/>
            <person name="Gautier V."/>
            <person name="Ament-Velasquez S.L."/>
            <person name="Kruys A."/>
            <person name="Hutchinson M.I."/>
            <person name="Powell A.J."/>
            <person name="Barry K."/>
            <person name="Miller A.N."/>
            <person name="Grigoriev I.V."/>
            <person name="Debuchy R."/>
            <person name="Gladieux P."/>
            <person name="Thoren M.H."/>
            <person name="Johannesson H."/>
        </authorList>
    </citation>
    <scope>NUCLEOTIDE SEQUENCE</scope>
    <source>
        <strain evidence="4">PSN243</strain>
    </source>
</reference>
<keyword evidence="5" id="KW-1185">Reference proteome</keyword>
<keyword evidence="2" id="KW-0732">Signal</keyword>
<proteinExistence type="predicted"/>
<feature type="compositionally biased region" description="Pro residues" evidence="1">
    <location>
        <begin position="383"/>
        <end position="401"/>
    </location>
</feature>
<protein>
    <recommendedName>
        <fullName evidence="3">DUF7492 domain-containing protein</fullName>
    </recommendedName>
</protein>
<feature type="signal peptide" evidence="2">
    <location>
        <begin position="1"/>
        <end position="24"/>
    </location>
</feature>
<evidence type="ECO:0000313" key="5">
    <source>
        <dbReference type="Proteomes" id="UP001321760"/>
    </source>
</evidence>
<feature type="chain" id="PRO_5043440585" description="DUF7492 domain-containing protein" evidence="2">
    <location>
        <begin position="25"/>
        <end position="491"/>
    </location>
</feature>
<dbReference type="AlphaFoldDB" id="A0AAV9GWG2"/>
<sequence length="491" mass="53029">MKPLSSARSLVAGALLSLLSTAAAHSWPEKTFRIAPNGTMIGEPGYDRHHIDRGSPEFKEDFIRYLVPPNGQNVILPEHKAVRENQLSLNDASYSDQFPMLKVAPGDFVAITYLENGHVTKQDKGDQNHKPVNRGTIYLYGTTEANDLSTYSFMDIHLQWTADGKGGDGKGKLLATRNFDDGQCHEALGQGVADDEQILSYRKAQLGASGEEVPNGLACQSDLQIPLDVAPGETLTVLWVWDWPTMSAGGYPVSPATYHANSSEFGEVFVTMPEIYTGVVDYKIVDPCDPSLGDVKGPTCGGKKGNGKSAVHFVKQRRPTLAGIRAHMLKPFLVDVPQANRGATAATADPTDIPVFGLIGVREKPRLPLLPNFFRPIDDPDAPSSPEPPRPGPEAPKPTSEPEPTTAVTTIAPAPTKGPNLPGFNDRILTVTVTVPATTLYVTETETETATATGRVPSGTGNLALFPTGRPSVSPFLRHRQIRREPGAWRF</sequence>
<comment type="caution">
    <text evidence="4">The sequence shown here is derived from an EMBL/GenBank/DDBJ whole genome shotgun (WGS) entry which is preliminary data.</text>
</comment>
<evidence type="ECO:0000259" key="3">
    <source>
        <dbReference type="Pfam" id="PF24320"/>
    </source>
</evidence>
<feature type="compositionally biased region" description="Low complexity" evidence="1">
    <location>
        <begin position="404"/>
        <end position="415"/>
    </location>
</feature>
<dbReference type="Proteomes" id="UP001321760">
    <property type="component" value="Unassembled WGS sequence"/>
</dbReference>
<gene>
    <name evidence="4" type="ORF">QBC34DRAFT_53181</name>
</gene>
<reference evidence="4" key="1">
    <citation type="journal article" date="2023" name="Mol. Phylogenet. Evol.">
        <title>Genome-scale phylogeny and comparative genomics of the fungal order Sordariales.</title>
        <authorList>
            <person name="Hensen N."/>
            <person name="Bonometti L."/>
            <person name="Westerberg I."/>
            <person name="Brannstrom I.O."/>
            <person name="Guillou S."/>
            <person name="Cros-Aarteil S."/>
            <person name="Calhoun S."/>
            <person name="Haridas S."/>
            <person name="Kuo A."/>
            <person name="Mondo S."/>
            <person name="Pangilinan J."/>
            <person name="Riley R."/>
            <person name="LaButti K."/>
            <person name="Andreopoulos B."/>
            <person name="Lipzen A."/>
            <person name="Chen C."/>
            <person name="Yan M."/>
            <person name="Daum C."/>
            <person name="Ng V."/>
            <person name="Clum A."/>
            <person name="Steindorff A."/>
            <person name="Ohm R.A."/>
            <person name="Martin F."/>
            <person name="Silar P."/>
            <person name="Natvig D.O."/>
            <person name="Lalanne C."/>
            <person name="Gautier V."/>
            <person name="Ament-Velasquez S.L."/>
            <person name="Kruys A."/>
            <person name="Hutchinson M.I."/>
            <person name="Powell A.J."/>
            <person name="Barry K."/>
            <person name="Miller A.N."/>
            <person name="Grigoriev I.V."/>
            <person name="Debuchy R."/>
            <person name="Gladieux P."/>
            <person name="Hiltunen Thoren M."/>
            <person name="Johannesson H."/>
        </authorList>
    </citation>
    <scope>NUCLEOTIDE SEQUENCE</scope>
    <source>
        <strain evidence="4">PSN243</strain>
    </source>
</reference>